<comment type="caution">
    <text evidence="1">The sequence shown here is derived from an EMBL/GenBank/DDBJ whole genome shotgun (WGS) entry which is preliminary data.</text>
</comment>
<protein>
    <submittedName>
        <fullName evidence="1">Uncharacterized protein</fullName>
    </submittedName>
</protein>
<gene>
    <name evidence="1" type="ORF">O1611_g538</name>
</gene>
<proteinExistence type="predicted"/>
<sequence>MSYSTRVSVYWTANKMQTIQNIPFTGPYTVQPHDQGPNRALIQEPDITLVSQSTPHIADPDPMGFSTTGPKKRTFLPLRDPMNRTAIHSYSGNAVTLSSNIACMRPNMSSMYRGDQYVTNLNSDTYTFGRIRGVLHYGDSLREAHSVTSLCNSTECLASGFNCSIPGGYKAHPSWTSSLCLIDAVGGNYWRRGISLGWDSASEPWSNHSLVYLLFSTNMYTDDWNTSHSLQRLEAAPTTNIGEWKSYEIKQGKFINVTLCFSTFHAELTSVDMVATGSLVEPLGNWSATGVGDSSSVRKYLGVSDKNNTLADRGLLTIKSIRAPQILSPWDGPRANLNISSQPNRTLAQRAASEYEDGVYSSMTWSGTPSTSFQACTLCDFVGSIQHPELAAIIQDTIGETRRAADAIQAYTTSFANTFYNEFLKAFTGAEQVQIGFTKTVQTAGECRKNGCKGLISVIILVVFHLLCVALTTLTYVKLTRYSRQGNTWHTISQLIGPELNTMLEGGDNVDDSKVTKEAKKSGDDVLVRLERTESGKIGLVRGQGKSK</sequence>
<dbReference type="EMBL" id="JAPUUL010000047">
    <property type="protein sequence ID" value="KAJ8133080.1"/>
    <property type="molecule type" value="Genomic_DNA"/>
</dbReference>
<keyword evidence="2" id="KW-1185">Reference proteome</keyword>
<evidence type="ECO:0000313" key="2">
    <source>
        <dbReference type="Proteomes" id="UP001153332"/>
    </source>
</evidence>
<accession>A0ACC2K011</accession>
<reference evidence="1" key="1">
    <citation type="submission" date="2022-12" db="EMBL/GenBank/DDBJ databases">
        <title>Genome Sequence of Lasiodiplodia mahajangana.</title>
        <authorList>
            <person name="Buettner E."/>
        </authorList>
    </citation>
    <scope>NUCLEOTIDE SEQUENCE</scope>
    <source>
        <strain evidence="1">VT137</strain>
    </source>
</reference>
<name>A0ACC2K011_9PEZI</name>
<dbReference type="Proteomes" id="UP001153332">
    <property type="component" value="Unassembled WGS sequence"/>
</dbReference>
<organism evidence="1 2">
    <name type="scientific">Lasiodiplodia mahajangana</name>
    <dbReference type="NCBI Taxonomy" id="1108764"/>
    <lineage>
        <taxon>Eukaryota</taxon>
        <taxon>Fungi</taxon>
        <taxon>Dikarya</taxon>
        <taxon>Ascomycota</taxon>
        <taxon>Pezizomycotina</taxon>
        <taxon>Dothideomycetes</taxon>
        <taxon>Dothideomycetes incertae sedis</taxon>
        <taxon>Botryosphaeriales</taxon>
        <taxon>Botryosphaeriaceae</taxon>
        <taxon>Lasiodiplodia</taxon>
    </lineage>
</organism>
<evidence type="ECO:0000313" key="1">
    <source>
        <dbReference type="EMBL" id="KAJ8133080.1"/>
    </source>
</evidence>